<dbReference type="InterPro" id="IPR018044">
    <property type="entry name" value="Peptidase_S11"/>
</dbReference>
<feature type="active site" description="Proton acceptor" evidence="7">
    <location>
        <position position="17"/>
    </location>
</feature>
<dbReference type="PANTHER" id="PTHR21581:SF6">
    <property type="entry name" value="TRAFFICKING PROTEIN PARTICLE COMPLEX SUBUNIT 12"/>
    <property type="match status" value="1"/>
</dbReference>
<dbReference type="GO" id="GO:0008360">
    <property type="term" value="P:regulation of cell shape"/>
    <property type="evidence" value="ECO:0007669"/>
    <property type="project" value="UniProtKB-KW"/>
</dbReference>
<evidence type="ECO:0000256" key="6">
    <source>
        <dbReference type="ARBA" id="ARBA00023316"/>
    </source>
</evidence>
<evidence type="ECO:0000256" key="4">
    <source>
        <dbReference type="ARBA" id="ARBA00022960"/>
    </source>
</evidence>
<evidence type="ECO:0000256" key="7">
    <source>
        <dbReference type="PIRSR" id="PIRSR618044-1"/>
    </source>
</evidence>
<evidence type="ECO:0000256" key="8">
    <source>
        <dbReference type="PIRSR" id="PIRSR618044-2"/>
    </source>
</evidence>
<keyword evidence="4" id="KW-0133">Cell shape</keyword>
<evidence type="ECO:0000256" key="5">
    <source>
        <dbReference type="ARBA" id="ARBA00022984"/>
    </source>
</evidence>
<evidence type="ECO:0000256" key="3">
    <source>
        <dbReference type="ARBA" id="ARBA00022801"/>
    </source>
</evidence>
<dbReference type="MEROPS" id="S11.004"/>
<dbReference type="GO" id="GO:0009002">
    <property type="term" value="F:serine-type D-Ala-D-Ala carboxypeptidase activity"/>
    <property type="evidence" value="ECO:0007669"/>
    <property type="project" value="InterPro"/>
</dbReference>
<feature type="active site" description="Acyl-ester intermediate" evidence="7">
    <location>
        <position position="14"/>
    </location>
</feature>
<dbReference type="EMBL" id="KC811112">
    <property type="protein sequence ID" value="AGQ18798.1"/>
    <property type="molecule type" value="Genomic_DNA"/>
</dbReference>
<keyword evidence="2" id="KW-0732">Signal</keyword>
<sequence>MFTSNADERISPASLTKLMTALLIVDSYNVGDFIEINFPEEYVYEGKVAYLETGQQMTVESLLEFILIYSANDACIAASMIVSGDVNEFINLMNNKAVMLGMNNTNFNNPDGLDADNHFTSLNDLLILSKEVLKNIELLTIIMKPSFISDIEGNDKVYLNTNKLIEKNYLGLKTGWTNEAGLTFIGVNQSNNRDILTIVNKSTVNDNKDNHFSDTEILYTVSIDTFKNNILLEINEDVYIIRNGITTSTIKNNESWIVFGNRYTENKISLDAVDENKIELNANESSHDIKIPKSINKKIWKFKFTKFLYFNANQNT</sequence>
<feature type="binding site" evidence="8">
    <location>
        <position position="173"/>
    </location>
    <ligand>
        <name>substrate</name>
    </ligand>
</feature>
<protein>
    <submittedName>
        <fullName evidence="11">D-alanyl-D-alanine carboxypeptidase</fullName>
    </submittedName>
</protein>
<evidence type="ECO:0000256" key="2">
    <source>
        <dbReference type="ARBA" id="ARBA00022729"/>
    </source>
</evidence>
<name>S5DMY3_9ACTN</name>
<dbReference type="GO" id="GO:0071555">
    <property type="term" value="P:cell wall organization"/>
    <property type="evidence" value="ECO:0007669"/>
    <property type="project" value="UniProtKB-KW"/>
</dbReference>
<evidence type="ECO:0000313" key="11">
    <source>
        <dbReference type="EMBL" id="AGQ18798.1"/>
    </source>
</evidence>
<reference evidence="11" key="1">
    <citation type="journal article" date="2013" name="Sci. Rep.">
        <title>Metagenomics uncovers a new group of low GC and ultra-small marine Actinobacteria.</title>
        <authorList>
            <person name="Ghai R."/>
            <person name="Mizuno C.M."/>
            <person name="Picazo A."/>
            <person name="Camacho A."/>
            <person name="Rodriguez-Valera F."/>
        </authorList>
    </citation>
    <scope>NUCLEOTIDE SEQUENCE</scope>
</reference>
<proteinExistence type="inferred from homology"/>
<keyword evidence="5" id="KW-0573">Peptidoglycan synthesis</keyword>
<keyword evidence="3" id="KW-0378">Hydrolase</keyword>
<feature type="active site" evidence="7">
    <location>
        <position position="70"/>
    </location>
</feature>
<dbReference type="SUPFAM" id="SSF56601">
    <property type="entry name" value="beta-lactamase/transpeptidase-like"/>
    <property type="match status" value="1"/>
</dbReference>
<dbReference type="PRINTS" id="PR00725">
    <property type="entry name" value="DADACBPTASE1"/>
</dbReference>
<dbReference type="PANTHER" id="PTHR21581">
    <property type="entry name" value="D-ALANYL-D-ALANINE CARBOXYPEPTIDASE"/>
    <property type="match status" value="1"/>
</dbReference>
<feature type="domain" description="Peptidase S11 D-alanyl-D-alanine carboxypeptidase A N-terminal" evidence="10">
    <location>
        <begin position="3"/>
        <end position="199"/>
    </location>
</feature>
<dbReference type="GO" id="GO:0009252">
    <property type="term" value="P:peptidoglycan biosynthetic process"/>
    <property type="evidence" value="ECO:0007669"/>
    <property type="project" value="UniProtKB-KW"/>
</dbReference>
<dbReference type="Pfam" id="PF00768">
    <property type="entry name" value="Peptidase_S11"/>
    <property type="match status" value="1"/>
</dbReference>
<dbReference type="AlphaFoldDB" id="S5DMY3"/>
<accession>S5DMY3</accession>
<dbReference type="Gene3D" id="3.40.710.10">
    <property type="entry name" value="DD-peptidase/beta-lactamase superfamily"/>
    <property type="match status" value="1"/>
</dbReference>
<dbReference type="InterPro" id="IPR001967">
    <property type="entry name" value="Peptidase_S11_N"/>
</dbReference>
<evidence type="ECO:0000256" key="1">
    <source>
        <dbReference type="ARBA" id="ARBA00007164"/>
    </source>
</evidence>
<evidence type="ECO:0000259" key="10">
    <source>
        <dbReference type="Pfam" id="PF00768"/>
    </source>
</evidence>
<keyword evidence="11" id="KW-0645">Protease</keyword>
<comment type="similarity">
    <text evidence="1 9">Belongs to the peptidase S11 family.</text>
</comment>
<evidence type="ECO:0000256" key="9">
    <source>
        <dbReference type="RuleBase" id="RU004016"/>
    </source>
</evidence>
<keyword evidence="6" id="KW-0961">Cell wall biogenesis/degradation</keyword>
<organism evidence="11">
    <name type="scientific">Candidatus Actinomarina minuta</name>
    <dbReference type="NCBI Taxonomy" id="1389454"/>
    <lineage>
        <taxon>Bacteria</taxon>
        <taxon>Bacillati</taxon>
        <taxon>Actinomycetota</taxon>
        <taxon>Actinomycetes</taxon>
        <taxon>Candidatus Actinomarinidae</taxon>
        <taxon>Candidatus Actinomarinales</taxon>
        <taxon>Candidatus Actinomarineae</taxon>
        <taxon>Candidatus Actinomarinaceae</taxon>
        <taxon>Candidatus Actinomarina</taxon>
    </lineage>
</organism>
<keyword evidence="11" id="KW-0121">Carboxypeptidase</keyword>
<dbReference type="GO" id="GO:0006508">
    <property type="term" value="P:proteolysis"/>
    <property type="evidence" value="ECO:0007669"/>
    <property type="project" value="InterPro"/>
</dbReference>
<dbReference type="InterPro" id="IPR012338">
    <property type="entry name" value="Beta-lactam/transpept-like"/>
</dbReference>